<keyword evidence="4 7" id="KW-0067">ATP-binding</keyword>
<feature type="binding site" evidence="8">
    <location>
        <position position="77"/>
    </location>
    <ligand>
        <name>ATP</name>
        <dbReference type="ChEBI" id="CHEBI:30616"/>
    </ligand>
</feature>
<dbReference type="Gene3D" id="3.30.565.10">
    <property type="entry name" value="Histidine kinase-like ATPase, C-terminal domain"/>
    <property type="match status" value="1"/>
</dbReference>
<dbReference type="GO" id="GO:0016887">
    <property type="term" value="F:ATP hydrolysis activity"/>
    <property type="evidence" value="ECO:0007669"/>
    <property type="project" value="InterPro"/>
</dbReference>
<dbReference type="Pfam" id="PF13589">
    <property type="entry name" value="HATPase_c_3"/>
    <property type="match status" value="1"/>
</dbReference>
<feature type="binding site" evidence="8">
    <location>
        <position position="35"/>
    </location>
    <ligand>
        <name>ATP</name>
        <dbReference type="ChEBI" id="CHEBI:30616"/>
    </ligand>
</feature>
<dbReference type="GO" id="GO:0140662">
    <property type="term" value="F:ATP-dependent protein folding chaperone"/>
    <property type="evidence" value="ECO:0007669"/>
    <property type="project" value="InterPro"/>
</dbReference>
<dbReference type="Proteomes" id="UP000295418">
    <property type="component" value="Unassembled WGS sequence"/>
</dbReference>
<dbReference type="Gene3D" id="3.30.230.80">
    <property type="match status" value="1"/>
</dbReference>
<dbReference type="Gene3D" id="1.20.120.790">
    <property type="entry name" value="Heat shock protein 90, C-terminal domain"/>
    <property type="match status" value="1"/>
</dbReference>
<evidence type="ECO:0000256" key="4">
    <source>
        <dbReference type="ARBA" id="ARBA00022840"/>
    </source>
</evidence>
<dbReference type="SUPFAM" id="SSF110942">
    <property type="entry name" value="HSP90 C-terminal domain"/>
    <property type="match status" value="1"/>
</dbReference>
<dbReference type="Gene3D" id="3.40.50.11260">
    <property type="match status" value="1"/>
</dbReference>
<keyword evidence="3 7" id="KW-0547">Nucleotide-binding</keyword>
<dbReference type="OrthoDB" id="9802640at2"/>
<gene>
    <name evidence="7 9" type="primary">htpG</name>
    <name evidence="9" type="ORF">E0485_13560</name>
</gene>
<evidence type="ECO:0000256" key="7">
    <source>
        <dbReference type="HAMAP-Rule" id="MF_00505"/>
    </source>
</evidence>
<organism evidence="9 10">
    <name type="scientific">Paenibacillus albiflavus</name>
    <dbReference type="NCBI Taxonomy" id="2545760"/>
    <lineage>
        <taxon>Bacteria</taxon>
        <taxon>Bacillati</taxon>
        <taxon>Bacillota</taxon>
        <taxon>Bacilli</taxon>
        <taxon>Bacillales</taxon>
        <taxon>Paenibacillaceae</taxon>
        <taxon>Paenibacillus</taxon>
    </lineage>
</organism>
<accession>A0A4R4EBV2</accession>
<evidence type="ECO:0000256" key="5">
    <source>
        <dbReference type="ARBA" id="ARBA00023016"/>
    </source>
</evidence>
<feature type="binding site" evidence="8">
    <location>
        <begin position="117"/>
        <end position="122"/>
    </location>
    <ligand>
        <name>ATP</name>
        <dbReference type="ChEBI" id="CHEBI:30616"/>
    </ligand>
</feature>
<feature type="binding site" evidence="8">
    <location>
        <position position="90"/>
    </location>
    <ligand>
        <name>ATP</name>
        <dbReference type="ChEBI" id="CHEBI:30616"/>
    </ligand>
</feature>
<feature type="binding site" evidence="8">
    <location>
        <begin position="97"/>
        <end position="98"/>
    </location>
    <ligand>
        <name>ATP</name>
        <dbReference type="ChEBI" id="CHEBI:30616"/>
    </ligand>
</feature>
<keyword evidence="10" id="KW-1185">Reference proteome</keyword>
<comment type="caution">
    <text evidence="9">The sequence shown here is derived from an EMBL/GenBank/DDBJ whole genome shotgun (WGS) entry which is preliminary data.</text>
</comment>
<dbReference type="InterPro" id="IPR001404">
    <property type="entry name" value="Hsp90_fam"/>
</dbReference>
<dbReference type="PRINTS" id="PR00775">
    <property type="entry name" value="HEATSHOCK90"/>
</dbReference>
<comment type="function">
    <text evidence="7">Molecular chaperone. Has ATPase activity.</text>
</comment>
<evidence type="ECO:0000313" key="10">
    <source>
        <dbReference type="Proteomes" id="UP000295418"/>
    </source>
</evidence>
<feature type="region of interest" description="C" evidence="7">
    <location>
        <begin position="553"/>
        <end position="626"/>
    </location>
</feature>
<proteinExistence type="inferred from homology"/>
<dbReference type="GO" id="GO:0051082">
    <property type="term" value="F:unfolded protein binding"/>
    <property type="evidence" value="ECO:0007669"/>
    <property type="project" value="UniProtKB-UniRule"/>
</dbReference>
<dbReference type="HAMAP" id="MF_00505">
    <property type="entry name" value="HSP90"/>
    <property type="match status" value="1"/>
</dbReference>
<dbReference type="Pfam" id="PF00183">
    <property type="entry name" value="HSP90"/>
    <property type="match status" value="1"/>
</dbReference>
<keyword evidence="6 7" id="KW-0143">Chaperone</keyword>
<comment type="similarity">
    <text evidence="1 7">Belongs to the heat shock protein 90 family.</text>
</comment>
<evidence type="ECO:0000256" key="1">
    <source>
        <dbReference type="ARBA" id="ARBA00008239"/>
    </source>
</evidence>
<dbReference type="EMBL" id="SKFG01000012">
    <property type="protein sequence ID" value="TCZ76613.1"/>
    <property type="molecule type" value="Genomic_DNA"/>
</dbReference>
<evidence type="ECO:0000256" key="2">
    <source>
        <dbReference type="ARBA" id="ARBA00022490"/>
    </source>
</evidence>
<evidence type="ECO:0000256" key="6">
    <source>
        <dbReference type="ARBA" id="ARBA00023186"/>
    </source>
</evidence>
<dbReference type="InterPro" id="IPR037196">
    <property type="entry name" value="HSP90_C"/>
</dbReference>
<comment type="caution">
    <text evidence="7">Lacks conserved residue(s) required for the propagation of feature annotation.</text>
</comment>
<dbReference type="FunFam" id="3.40.50.11260:FF:000008">
    <property type="entry name" value="Chaperone protein HtpG"/>
    <property type="match status" value="1"/>
</dbReference>
<dbReference type="PIRSF" id="PIRSF002583">
    <property type="entry name" value="Hsp90"/>
    <property type="match status" value="1"/>
</dbReference>
<dbReference type="SUPFAM" id="SSF54211">
    <property type="entry name" value="Ribosomal protein S5 domain 2-like"/>
    <property type="match status" value="1"/>
</dbReference>
<dbReference type="RefSeq" id="WP_132418586.1">
    <property type="nucleotide sequence ID" value="NZ_SKFG01000012.1"/>
</dbReference>
<feature type="binding site" evidence="8">
    <location>
        <position position="167"/>
    </location>
    <ligand>
        <name>ATP</name>
        <dbReference type="ChEBI" id="CHEBI:30616"/>
    </ligand>
</feature>
<comment type="subunit">
    <text evidence="7">Homodimer.</text>
</comment>
<evidence type="ECO:0000256" key="8">
    <source>
        <dbReference type="PIRSR" id="PIRSR002583-1"/>
    </source>
</evidence>
<dbReference type="PROSITE" id="PS00298">
    <property type="entry name" value="HSP90"/>
    <property type="match status" value="1"/>
</dbReference>
<dbReference type="InterPro" id="IPR019805">
    <property type="entry name" value="Heat_shock_protein_90_CS"/>
</dbReference>
<feature type="region of interest" description="A; substrate-binding" evidence="7">
    <location>
        <begin position="1"/>
        <end position="341"/>
    </location>
</feature>
<dbReference type="FunFam" id="1.20.120.790:FF:000006">
    <property type="entry name" value="Chaperone protein HtpG"/>
    <property type="match status" value="1"/>
</dbReference>
<comment type="subcellular location">
    <subcellularLocation>
        <location evidence="7">Cytoplasm</location>
    </subcellularLocation>
</comment>
<sequence>MAKKQFKAESKRLLEMMINSIYTHREIFLRELISNASDAIDKIYYKVLADNQLVFDKENYFIKITADKANRTLTIADTGIGMTKEELENNLGVIAQSGSLAFKKENEMQDGHNIIGQFGVGFYSAFMVADVLTVTTKAFGSDEAYKWESKGADGYTIEPCEKDSVGTTIIMTIKDNTEDDQYDEYLEEYRLKAIIKKYSDFIRYPIKMDVKGQRPKEGADDELEEYQEEQTVNSMVPIWRKNKSELTDADYENFYNEKRYGYDKPITHVHIKADGAAVYNAILFIPENTPFDYYTKEYEKGLELYSNGVLIMNKCADLLPDYFSFVKGMVDSEDLSLNISREMLQHDRQLSLIAKNIKNKIKSQLQSLLKDEREKYEQFYKSFGRQLKYGVYSEYGSNKDVLQDLLMFYSSTEKKLVTLDEYVSRMPEDQKFIYYAAGESVERIEKLPQTEMVADKGYEILYFTDDIDEFAIKMIMTYKEKEFKSVSSGDLGIEPDAKDNETADEENENKELFEAMKGILADKVKNVKASKRLKTHPVCLSTEGELTIEMEKILKAMPNSQDVKADKVLEINVNHEVFKSLKASYSQDKDKLNLYTNLLYNQALLIEGLPIQDPVQFTNDMCKIMV</sequence>
<keyword evidence="2 7" id="KW-0963">Cytoplasm</keyword>
<evidence type="ECO:0000256" key="3">
    <source>
        <dbReference type="ARBA" id="ARBA00022741"/>
    </source>
</evidence>
<reference evidence="9 10" key="1">
    <citation type="submission" date="2019-03" db="EMBL/GenBank/DDBJ databases">
        <authorList>
            <person name="Kim M.K.M."/>
        </authorList>
    </citation>
    <scope>NUCLEOTIDE SEQUENCE [LARGE SCALE GENOMIC DNA]</scope>
    <source>
        <strain evidence="9 10">18JY21-1</strain>
    </source>
</reference>
<dbReference type="GO" id="GO:0005737">
    <property type="term" value="C:cytoplasm"/>
    <property type="evidence" value="ECO:0007669"/>
    <property type="project" value="UniProtKB-SubCell"/>
</dbReference>
<dbReference type="GO" id="GO:0005524">
    <property type="term" value="F:ATP binding"/>
    <property type="evidence" value="ECO:0007669"/>
    <property type="project" value="UniProtKB-UniRule"/>
</dbReference>
<dbReference type="AlphaFoldDB" id="A0A4R4EBV2"/>
<dbReference type="SUPFAM" id="SSF55874">
    <property type="entry name" value="ATPase domain of HSP90 chaperone/DNA topoisomerase II/histidine kinase"/>
    <property type="match status" value="1"/>
</dbReference>
<dbReference type="InterPro" id="IPR036890">
    <property type="entry name" value="HATPase_C_sf"/>
</dbReference>
<name>A0A4R4EBV2_9BACL</name>
<dbReference type="InterPro" id="IPR020568">
    <property type="entry name" value="Ribosomal_Su5_D2-typ_SF"/>
</dbReference>
<feature type="binding site" evidence="8">
    <location>
        <position position="82"/>
    </location>
    <ligand>
        <name>ATP</name>
        <dbReference type="ChEBI" id="CHEBI:30616"/>
    </ligand>
</feature>
<feature type="binding site" evidence="8">
    <location>
        <position position="31"/>
    </location>
    <ligand>
        <name>ATP</name>
        <dbReference type="ChEBI" id="CHEBI:30616"/>
    </ligand>
</feature>
<evidence type="ECO:0000313" key="9">
    <source>
        <dbReference type="EMBL" id="TCZ76613.1"/>
    </source>
</evidence>
<dbReference type="CDD" id="cd16927">
    <property type="entry name" value="HATPase_Hsp90-like"/>
    <property type="match status" value="1"/>
</dbReference>
<dbReference type="FunFam" id="3.30.565.10:FF:000357">
    <property type="entry name" value="Heat shock protein HSP 90-beta"/>
    <property type="match status" value="1"/>
</dbReference>
<keyword evidence="5 7" id="KW-0346">Stress response</keyword>
<dbReference type="InterPro" id="IPR020575">
    <property type="entry name" value="Hsp90_N"/>
</dbReference>
<protein>
    <recommendedName>
        <fullName evidence="7">Chaperone protein HtpG</fullName>
    </recommendedName>
    <alternativeName>
        <fullName evidence="7">Heat shock protein HtpG</fullName>
    </alternativeName>
    <alternativeName>
        <fullName evidence="7">High temperature protein G</fullName>
    </alternativeName>
</protein>
<dbReference type="NCBIfam" id="NF003555">
    <property type="entry name" value="PRK05218.1"/>
    <property type="match status" value="1"/>
</dbReference>
<feature type="binding site" evidence="8">
    <location>
        <position position="341"/>
    </location>
    <ligand>
        <name>ATP</name>
        <dbReference type="ChEBI" id="CHEBI:30616"/>
    </ligand>
</feature>
<dbReference type="PANTHER" id="PTHR11528">
    <property type="entry name" value="HEAT SHOCK PROTEIN 90 FAMILY MEMBER"/>
    <property type="match status" value="1"/>
</dbReference>